<evidence type="ECO:0000256" key="1">
    <source>
        <dbReference type="SAM" id="SignalP"/>
    </source>
</evidence>
<keyword evidence="1" id="KW-0732">Signal</keyword>
<evidence type="ECO:0000313" key="4">
    <source>
        <dbReference type="Proteomes" id="UP000024816"/>
    </source>
</evidence>
<dbReference type="InterPro" id="IPR012336">
    <property type="entry name" value="Thioredoxin-like_fold"/>
</dbReference>
<protein>
    <submittedName>
        <fullName evidence="3">DSBA-like thioredoxin domain-containing protein</fullName>
    </submittedName>
</protein>
<dbReference type="Gene3D" id="3.40.30.10">
    <property type="entry name" value="Glutaredoxin"/>
    <property type="match status" value="1"/>
</dbReference>
<comment type="caution">
    <text evidence="3">The sequence shown here is derived from an EMBL/GenBank/DDBJ whole genome shotgun (WGS) entry which is preliminary data.</text>
</comment>
<dbReference type="eggNOG" id="COG1651">
    <property type="taxonomic scope" value="Bacteria"/>
</dbReference>
<dbReference type="Pfam" id="PF13462">
    <property type="entry name" value="Thioredoxin_4"/>
    <property type="match status" value="1"/>
</dbReference>
<dbReference type="AlphaFoldDB" id="A0A059FGM7"/>
<evidence type="ECO:0000313" key="3">
    <source>
        <dbReference type="EMBL" id="KCZ89648.1"/>
    </source>
</evidence>
<organism evidence="3 4">
    <name type="scientific">Hyphomonas jannaschiana VP2</name>
    <dbReference type="NCBI Taxonomy" id="1280952"/>
    <lineage>
        <taxon>Bacteria</taxon>
        <taxon>Pseudomonadati</taxon>
        <taxon>Pseudomonadota</taxon>
        <taxon>Alphaproteobacteria</taxon>
        <taxon>Hyphomonadales</taxon>
        <taxon>Hyphomonadaceae</taxon>
        <taxon>Hyphomonas</taxon>
    </lineage>
</organism>
<keyword evidence="4" id="KW-1185">Reference proteome</keyword>
<accession>A0A059FGM7</accession>
<dbReference type="InterPro" id="IPR036249">
    <property type="entry name" value="Thioredoxin-like_sf"/>
</dbReference>
<reference evidence="3 4" key="1">
    <citation type="journal article" date="2014" name="Antonie Van Leeuwenhoek">
        <title>Hyphomonas beringensis sp. nov. and Hyphomonas chukchiensis sp. nov., isolated from surface seawater of the Bering Sea and Chukchi Sea.</title>
        <authorList>
            <person name="Li C."/>
            <person name="Lai Q."/>
            <person name="Li G."/>
            <person name="Dong C."/>
            <person name="Wang J."/>
            <person name="Liao Y."/>
            <person name="Shao Z."/>
        </authorList>
    </citation>
    <scope>NUCLEOTIDE SEQUENCE [LARGE SCALE GENOMIC DNA]</scope>
    <source>
        <strain evidence="3 4">VP2</strain>
    </source>
</reference>
<dbReference type="Proteomes" id="UP000024816">
    <property type="component" value="Unassembled WGS sequence"/>
</dbReference>
<feature type="chain" id="PRO_5001578065" evidence="1">
    <location>
        <begin position="25"/>
        <end position="218"/>
    </location>
</feature>
<feature type="signal peptide" evidence="1">
    <location>
        <begin position="1"/>
        <end position="24"/>
    </location>
</feature>
<dbReference type="STRING" id="1280952.HJA_05332"/>
<proteinExistence type="predicted"/>
<dbReference type="EMBL" id="ARYJ01000003">
    <property type="protein sequence ID" value="KCZ89648.1"/>
    <property type="molecule type" value="Genomic_DNA"/>
</dbReference>
<dbReference type="SUPFAM" id="SSF52833">
    <property type="entry name" value="Thioredoxin-like"/>
    <property type="match status" value="1"/>
</dbReference>
<feature type="domain" description="Thioredoxin-like fold" evidence="2">
    <location>
        <begin position="38"/>
        <end position="207"/>
    </location>
</feature>
<gene>
    <name evidence="3" type="ORF">HJA_05332</name>
</gene>
<sequence length="218" mass="23954">MTGLIRRIAIAALACAAMSAPAIAEDNWSEWAPENELGWVEGSADAPVTVIEYFSPTCSHCKEFAEEVLPVIEEAYISTGKVRFVMREWVRNSVDMTILTQARCLPDEDGLAYLKDIFARQDEIFVAAQIGTLPGTLISASTPYGVADREAFDACYKNMDTRFDMIEVEKSAEHYDIHASPTFIVDGVSHAATLTMMTPEGFSAFLDEELAKATPPTN</sequence>
<dbReference type="RefSeq" id="WP_051597396.1">
    <property type="nucleotide sequence ID" value="NZ_ARYJ01000003.1"/>
</dbReference>
<dbReference type="PATRIC" id="fig|1280952.3.peg.1057"/>
<name>A0A059FGM7_9PROT</name>
<evidence type="ECO:0000259" key="2">
    <source>
        <dbReference type="Pfam" id="PF13462"/>
    </source>
</evidence>
<dbReference type="OrthoDB" id="8478320at2"/>